<keyword evidence="2" id="KW-0732">Signal</keyword>
<feature type="signal peptide" evidence="2">
    <location>
        <begin position="1"/>
        <end position="23"/>
    </location>
</feature>
<evidence type="ECO:0000256" key="2">
    <source>
        <dbReference type="SAM" id="SignalP"/>
    </source>
</evidence>
<feature type="chain" id="PRO_5040929873" evidence="2">
    <location>
        <begin position="24"/>
        <end position="216"/>
    </location>
</feature>
<name>A0A9W6TBA6_9STRA</name>
<organism evidence="3 4">
    <name type="scientific">Phytophthora lilii</name>
    <dbReference type="NCBI Taxonomy" id="2077276"/>
    <lineage>
        <taxon>Eukaryota</taxon>
        <taxon>Sar</taxon>
        <taxon>Stramenopiles</taxon>
        <taxon>Oomycota</taxon>
        <taxon>Peronosporomycetes</taxon>
        <taxon>Peronosporales</taxon>
        <taxon>Peronosporaceae</taxon>
        <taxon>Phytophthora</taxon>
    </lineage>
</organism>
<dbReference type="AlphaFoldDB" id="A0A9W6TBA6"/>
<comment type="caution">
    <text evidence="3">The sequence shown here is derived from an EMBL/GenBank/DDBJ whole genome shotgun (WGS) entry which is preliminary data.</text>
</comment>
<protein>
    <submittedName>
        <fullName evidence="3">Unnamed protein product</fullName>
    </submittedName>
</protein>
<feature type="region of interest" description="Disordered" evidence="1">
    <location>
        <begin position="45"/>
        <end position="74"/>
    </location>
</feature>
<accession>A0A9W6TBA6</accession>
<evidence type="ECO:0000256" key="1">
    <source>
        <dbReference type="SAM" id="MobiDB-lite"/>
    </source>
</evidence>
<sequence length="216" mass="23857">MRTTYFLLVFIAVVACFDCFASADVAIQDDAIQISSRSAFTNNRDTTTRFLKEPNPADEGENDTANTDGEARSSPSLTKLETLLRSKPDLTKLKTVEGVQDDLAKLTKSKSLNGKLSKLKSLQGKHGNLNKLKTFDGKKFNLNSLKSQLEKKPDASKLKALVKEDPDLRSVKHLVGKRSTKLTDGELKACDPLCPSTLMMVSPLLTNCLALLWRRL</sequence>
<proteinExistence type="predicted"/>
<keyword evidence="4" id="KW-1185">Reference proteome</keyword>
<dbReference type="Proteomes" id="UP001165083">
    <property type="component" value="Unassembled WGS sequence"/>
</dbReference>
<feature type="compositionally biased region" description="Polar residues" evidence="1">
    <location>
        <begin position="63"/>
        <end position="74"/>
    </location>
</feature>
<reference evidence="3" key="1">
    <citation type="submission" date="2023-04" db="EMBL/GenBank/DDBJ databases">
        <title>Phytophthora lilii NBRC 32176.</title>
        <authorList>
            <person name="Ichikawa N."/>
            <person name="Sato H."/>
            <person name="Tonouchi N."/>
        </authorList>
    </citation>
    <scope>NUCLEOTIDE SEQUENCE</scope>
    <source>
        <strain evidence="3">NBRC 32176</strain>
    </source>
</reference>
<dbReference type="PROSITE" id="PS51257">
    <property type="entry name" value="PROKAR_LIPOPROTEIN"/>
    <property type="match status" value="1"/>
</dbReference>
<dbReference type="EMBL" id="BSXW01000030">
    <property type="protein sequence ID" value="GMF10083.1"/>
    <property type="molecule type" value="Genomic_DNA"/>
</dbReference>
<evidence type="ECO:0000313" key="4">
    <source>
        <dbReference type="Proteomes" id="UP001165083"/>
    </source>
</evidence>
<evidence type="ECO:0000313" key="3">
    <source>
        <dbReference type="EMBL" id="GMF10083.1"/>
    </source>
</evidence>
<gene>
    <name evidence="3" type="ORF">Plil01_000093200</name>
</gene>